<dbReference type="Proteomes" id="UP000645828">
    <property type="component" value="Unassembled WGS sequence"/>
</dbReference>
<sequence length="205" mass="22545">MESGEKASPKRMPKDAQMMAEILKDMEIQYFALQIVTTILNDAKIHAKPCYDSYCWCRSCALATQCCSDHGPSTPTMGTQTPQTMSVSAKIGTRTSLTRQRIAVQIPISKFSAVKASIPAISAVQNVLINPSPVMFSLQNTTNDSSKALKQNVKMVITVMTMATIIYSPTLMHVTCILGLETIVLKFNMHIGCFTVVLENLNTIY</sequence>
<dbReference type="AlphaFoldDB" id="A0A811Z6N7"/>
<evidence type="ECO:0000313" key="2">
    <source>
        <dbReference type="Proteomes" id="UP000645828"/>
    </source>
</evidence>
<proteinExistence type="predicted"/>
<organism evidence="1 2">
    <name type="scientific">Nyctereutes procyonoides</name>
    <name type="common">Raccoon dog</name>
    <name type="synonym">Canis procyonoides</name>
    <dbReference type="NCBI Taxonomy" id="34880"/>
    <lineage>
        <taxon>Eukaryota</taxon>
        <taxon>Metazoa</taxon>
        <taxon>Chordata</taxon>
        <taxon>Craniata</taxon>
        <taxon>Vertebrata</taxon>
        <taxon>Euteleostomi</taxon>
        <taxon>Mammalia</taxon>
        <taxon>Eutheria</taxon>
        <taxon>Laurasiatheria</taxon>
        <taxon>Carnivora</taxon>
        <taxon>Caniformia</taxon>
        <taxon>Canidae</taxon>
        <taxon>Nyctereutes</taxon>
    </lineage>
</organism>
<gene>
    <name evidence="1" type="ORF">NYPRO_LOCUS17193</name>
</gene>
<protein>
    <submittedName>
        <fullName evidence="1">(raccoon dog) hypothetical protein</fullName>
    </submittedName>
</protein>
<dbReference type="EMBL" id="CAJHUB010000757">
    <property type="protein sequence ID" value="CAD7684400.1"/>
    <property type="molecule type" value="Genomic_DNA"/>
</dbReference>
<comment type="caution">
    <text evidence="1">The sequence shown here is derived from an EMBL/GenBank/DDBJ whole genome shotgun (WGS) entry which is preliminary data.</text>
</comment>
<evidence type="ECO:0000313" key="1">
    <source>
        <dbReference type="EMBL" id="CAD7684400.1"/>
    </source>
</evidence>
<accession>A0A811Z6N7</accession>
<name>A0A811Z6N7_NYCPR</name>
<reference evidence="1" key="1">
    <citation type="submission" date="2020-12" db="EMBL/GenBank/DDBJ databases">
        <authorList>
            <consortium name="Molecular Ecology Group"/>
        </authorList>
    </citation>
    <scope>NUCLEOTIDE SEQUENCE</scope>
    <source>
        <strain evidence="1">TBG_1078</strain>
    </source>
</reference>
<keyword evidence="2" id="KW-1185">Reference proteome</keyword>